<sequence length="384" mass="39047">NGQTTGSFTININDDVLVEGTETGTFTISNPSAGLTLGTTTGNVAITDNDFPTVNLSVTPTTGTEAGTTSITITATTNAPVVGNQTVNLALTGSATAADFTGTIPTQITIANGTSSGQVTFTINDDQIAEITETANLTISNPSAGIVLGSTTTGSFTITDNDTAGFDILPISGNTSEFGSQATFDIRLRSQPTADVTIPLTSSNIAEGTIDKNSLTFTSANWNQPQTVTVTGVDDSVVDGNIAYNIVTAAATSTDTNYSGFNAADVAVTNTDNDTKGITVTPTTGLTTTEAGGKATFTVKLNTQPTADVTIPLTSSNTAEGTIDKNSLTFTSANWNQPQTVTVTGVDDSVVDGNIAYNIVTAAATSTDTNYSGFNAADVAVTNT</sequence>
<dbReference type="EMBL" id="JBBLXS010000883">
    <property type="protein sequence ID" value="MEK0189009.1"/>
    <property type="molecule type" value="Genomic_DNA"/>
</dbReference>
<dbReference type="InterPro" id="IPR038081">
    <property type="entry name" value="CalX-like_sf"/>
</dbReference>
<evidence type="ECO:0000256" key="2">
    <source>
        <dbReference type="ARBA" id="ARBA00022737"/>
    </source>
</evidence>
<keyword evidence="2" id="KW-0677">Repeat</keyword>
<feature type="non-terminal residue" evidence="6">
    <location>
        <position position="1"/>
    </location>
</feature>
<keyword evidence="4" id="KW-0813">Transport</keyword>
<keyword evidence="7" id="KW-1185">Reference proteome</keyword>
<dbReference type="RefSeq" id="WP_340542350.1">
    <property type="nucleotide sequence ID" value="NZ_JBBLXS010000883.1"/>
</dbReference>
<evidence type="ECO:0000256" key="4">
    <source>
        <dbReference type="ARBA" id="ARBA00023065"/>
    </source>
</evidence>
<evidence type="ECO:0000256" key="3">
    <source>
        <dbReference type="ARBA" id="ARBA00022837"/>
    </source>
</evidence>
<gene>
    <name evidence="6" type="ORF">WMG39_29805</name>
</gene>
<keyword evidence="1" id="KW-0732">Signal</keyword>
<accession>A0ABU8YX81</accession>
<comment type="caution">
    <text evidence="6">The sequence shown here is derived from an EMBL/GenBank/DDBJ whole genome shotgun (WGS) entry which is preliminary data.</text>
</comment>
<dbReference type="Pfam" id="PF03160">
    <property type="entry name" value="Calx-beta"/>
    <property type="match status" value="2"/>
</dbReference>
<protein>
    <submittedName>
        <fullName evidence="6">Calx-beta domain-containing protein</fullName>
    </submittedName>
</protein>
<proteinExistence type="predicted"/>
<name>A0ABU8YX81_9CYAN</name>
<dbReference type="InterPro" id="IPR051171">
    <property type="entry name" value="CaCA"/>
</dbReference>
<dbReference type="PANTHER" id="PTHR11878:SF65">
    <property type="entry name" value="NA_CA-EXCHANGE PROTEIN, ISOFORM G"/>
    <property type="match status" value="1"/>
</dbReference>
<feature type="domain" description="Calx-beta" evidence="5">
    <location>
        <begin position="48"/>
        <end position="162"/>
    </location>
</feature>
<evidence type="ECO:0000313" key="6">
    <source>
        <dbReference type="EMBL" id="MEK0189009.1"/>
    </source>
</evidence>
<dbReference type="PANTHER" id="PTHR11878">
    <property type="entry name" value="SODIUM/CALCIUM EXCHANGER"/>
    <property type="match status" value="1"/>
</dbReference>
<evidence type="ECO:0000259" key="5">
    <source>
        <dbReference type="Pfam" id="PF03160"/>
    </source>
</evidence>
<reference evidence="6 7" key="1">
    <citation type="journal article" date="2020" name="Harmful Algae">
        <title>Molecular and morphological characterization of a novel dihydroanatoxin-a producing Microcoleus species (cyanobacteria) from the Russian River, California, USA.</title>
        <authorList>
            <person name="Conklin K.Y."/>
            <person name="Stancheva R."/>
            <person name="Otten T.G."/>
            <person name="Fadness R."/>
            <person name="Boyer G.L."/>
            <person name="Read B."/>
            <person name="Zhang X."/>
            <person name="Sheath R.G."/>
        </authorList>
    </citation>
    <scope>NUCLEOTIDE SEQUENCE [LARGE SCALE GENOMIC DNA]</scope>
    <source>
        <strain evidence="6 7">PTRS2</strain>
    </source>
</reference>
<organism evidence="6 7">
    <name type="scientific">Microcoleus anatoxicus PTRS2</name>
    <dbReference type="NCBI Taxonomy" id="2705321"/>
    <lineage>
        <taxon>Bacteria</taxon>
        <taxon>Bacillati</taxon>
        <taxon>Cyanobacteriota</taxon>
        <taxon>Cyanophyceae</taxon>
        <taxon>Oscillatoriophycideae</taxon>
        <taxon>Oscillatoriales</taxon>
        <taxon>Microcoleaceae</taxon>
        <taxon>Microcoleus</taxon>
        <taxon>Microcoleus anatoxicus</taxon>
    </lineage>
</organism>
<dbReference type="SUPFAM" id="SSF141072">
    <property type="entry name" value="CalX-like"/>
    <property type="match status" value="2"/>
</dbReference>
<keyword evidence="3" id="KW-0106">Calcium</keyword>
<feature type="domain" description="Calx-beta" evidence="5">
    <location>
        <begin position="282"/>
        <end position="367"/>
    </location>
</feature>
<evidence type="ECO:0000256" key="1">
    <source>
        <dbReference type="ARBA" id="ARBA00022729"/>
    </source>
</evidence>
<dbReference type="InterPro" id="IPR003644">
    <property type="entry name" value="Calx_beta"/>
</dbReference>
<feature type="non-terminal residue" evidence="6">
    <location>
        <position position="384"/>
    </location>
</feature>
<dbReference type="Proteomes" id="UP001384579">
    <property type="component" value="Unassembled WGS sequence"/>
</dbReference>
<dbReference type="Gene3D" id="2.60.40.2030">
    <property type="match status" value="2"/>
</dbReference>
<evidence type="ECO:0000313" key="7">
    <source>
        <dbReference type="Proteomes" id="UP001384579"/>
    </source>
</evidence>
<keyword evidence="4" id="KW-0406">Ion transport</keyword>